<dbReference type="PANTHER" id="PTHR33164:SF43">
    <property type="entry name" value="HTH-TYPE TRANSCRIPTIONAL REPRESSOR YETL"/>
    <property type="match status" value="1"/>
</dbReference>
<proteinExistence type="predicted"/>
<dbReference type="GO" id="GO:0003677">
    <property type="term" value="F:DNA binding"/>
    <property type="evidence" value="ECO:0007669"/>
    <property type="project" value="UniProtKB-KW"/>
</dbReference>
<evidence type="ECO:0000313" key="2">
    <source>
        <dbReference type="EMBL" id="MBB5780520.1"/>
    </source>
</evidence>
<gene>
    <name evidence="2" type="ORF">HD596_007276</name>
</gene>
<dbReference type="SMART" id="SM00347">
    <property type="entry name" value="HTH_MARR"/>
    <property type="match status" value="1"/>
</dbReference>
<reference evidence="2 3" key="1">
    <citation type="submission" date="2020-08" db="EMBL/GenBank/DDBJ databases">
        <title>Sequencing the genomes of 1000 actinobacteria strains.</title>
        <authorList>
            <person name="Klenk H.-P."/>
        </authorList>
    </citation>
    <scope>NUCLEOTIDE SEQUENCE [LARGE SCALE GENOMIC DNA]</scope>
    <source>
        <strain evidence="2 3">DSM 45507</strain>
    </source>
</reference>
<evidence type="ECO:0000313" key="3">
    <source>
        <dbReference type="Proteomes" id="UP000579153"/>
    </source>
</evidence>
<feature type="domain" description="HTH marR-type" evidence="1">
    <location>
        <begin position="6"/>
        <end position="141"/>
    </location>
</feature>
<dbReference type="InterPro" id="IPR036388">
    <property type="entry name" value="WH-like_DNA-bd_sf"/>
</dbReference>
<dbReference type="InterPro" id="IPR000835">
    <property type="entry name" value="HTH_MarR-typ"/>
</dbReference>
<name>A0A7W9LE62_9ACTN</name>
<dbReference type="PROSITE" id="PS50995">
    <property type="entry name" value="HTH_MARR_2"/>
    <property type="match status" value="1"/>
</dbReference>
<dbReference type="AlphaFoldDB" id="A0A7W9LE62"/>
<dbReference type="GO" id="GO:0006950">
    <property type="term" value="P:response to stress"/>
    <property type="evidence" value="ECO:0007669"/>
    <property type="project" value="TreeGrafter"/>
</dbReference>
<dbReference type="Gene3D" id="1.10.10.10">
    <property type="entry name" value="Winged helix-like DNA-binding domain superfamily/Winged helix DNA-binding domain"/>
    <property type="match status" value="1"/>
</dbReference>
<dbReference type="SUPFAM" id="SSF46785">
    <property type="entry name" value="Winged helix' DNA-binding domain"/>
    <property type="match status" value="1"/>
</dbReference>
<comment type="caution">
    <text evidence="2">The sequence shown here is derived from an EMBL/GenBank/DDBJ whole genome shotgun (WGS) entry which is preliminary data.</text>
</comment>
<dbReference type="EMBL" id="JACHMB010000001">
    <property type="protein sequence ID" value="MBB5780520.1"/>
    <property type="molecule type" value="Genomic_DNA"/>
</dbReference>
<keyword evidence="3" id="KW-1185">Reference proteome</keyword>
<protein>
    <submittedName>
        <fullName evidence="2">DNA-binding MarR family transcriptional regulator</fullName>
    </submittedName>
</protein>
<dbReference type="Proteomes" id="UP000579153">
    <property type="component" value="Unassembled WGS sequence"/>
</dbReference>
<dbReference type="PANTHER" id="PTHR33164">
    <property type="entry name" value="TRANSCRIPTIONAL REGULATOR, MARR FAMILY"/>
    <property type="match status" value="1"/>
</dbReference>
<dbReference type="GO" id="GO:0003700">
    <property type="term" value="F:DNA-binding transcription factor activity"/>
    <property type="evidence" value="ECO:0007669"/>
    <property type="project" value="InterPro"/>
</dbReference>
<accession>A0A7W9LE62</accession>
<sequence>MGRNLSLDLHVLIARLDRAADRLLRASHGISYNRFLALTLVGELGASTQRTLAEYLGVTEASVSRMAGVLAADGLLDVRPDPGGGRRHRLSLTKAGEELVASVRRGFEDKLAVLVEQSGIAYEEYAEQTARLLSTFDRLEKEAGR</sequence>
<dbReference type="Pfam" id="PF12802">
    <property type="entry name" value="MarR_2"/>
    <property type="match status" value="1"/>
</dbReference>
<dbReference type="InterPro" id="IPR036390">
    <property type="entry name" value="WH_DNA-bd_sf"/>
</dbReference>
<dbReference type="InterPro" id="IPR039422">
    <property type="entry name" value="MarR/SlyA-like"/>
</dbReference>
<dbReference type="RefSeq" id="WP_185073967.1">
    <property type="nucleotide sequence ID" value="NZ_JACHMB010000001.1"/>
</dbReference>
<organism evidence="2 3">
    <name type="scientific">Nonomuraea jabiensis</name>
    <dbReference type="NCBI Taxonomy" id="882448"/>
    <lineage>
        <taxon>Bacteria</taxon>
        <taxon>Bacillati</taxon>
        <taxon>Actinomycetota</taxon>
        <taxon>Actinomycetes</taxon>
        <taxon>Streptosporangiales</taxon>
        <taxon>Streptosporangiaceae</taxon>
        <taxon>Nonomuraea</taxon>
    </lineage>
</organism>
<keyword evidence="2" id="KW-0238">DNA-binding</keyword>
<evidence type="ECO:0000259" key="1">
    <source>
        <dbReference type="PROSITE" id="PS50995"/>
    </source>
</evidence>